<evidence type="ECO:0000313" key="4">
    <source>
        <dbReference type="EMBL" id="MBC5665369.1"/>
    </source>
</evidence>
<feature type="chain" id="PRO_5045753902" description="Prenyltransferase alpha-alpha toroid domain-containing protein" evidence="2">
    <location>
        <begin position="26"/>
        <end position="354"/>
    </location>
</feature>
<reference evidence="4 5" key="1">
    <citation type="submission" date="2020-08" db="EMBL/GenBank/DDBJ databases">
        <title>Genome public.</title>
        <authorList>
            <person name="Liu C."/>
            <person name="Sun Q."/>
        </authorList>
    </citation>
    <scope>NUCLEOTIDE SEQUENCE [LARGE SCALE GENOMIC DNA]</scope>
    <source>
        <strain evidence="4 5">NSJ-36</strain>
    </source>
</reference>
<keyword evidence="2" id="KW-0732">Signal</keyword>
<feature type="domain" description="Prenyltransferase alpha-alpha toroid" evidence="3">
    <location>
        <begin position="178"/>
        <end position="243"/>
    </location>
</feature>
<dbReference type="RefSeq" id="WP_186855887.1">
    <property type="nucleotide sequence ID" value="NZ_JACOOY010000010.1"/>
</dbReference>
<gene>
    <name evidence="4" type="ORF">H8S07_08765</name>
</gene>
<sequence>MRKYGKRLLAGILAFTLAVGSAGCAKEETQVKKDLKSQIAQSAESLDTFYESQEKSVLLDESTLPAGDGTSDWTAVALTFSGKADSKVQAAYLNRLQKYVEKAYERGGGLSKVKATEYHRIALTMLALDGNPEKVKNASGKVIDLVADGTWNFTKGDPGIQGANGLCYALLMLDAGDYNNPKQPELRKKFITELLEYQKESGGFCIDNSLDPEVDITAMAVQALAPYYKEDKCKKEKLDAQKMKESIDAAVKWLAAQESDDAEFLYDNIASSESISQVILALCALERDPGKDETFTKKESTLLDALAKFRKEDGIYMHEKADEEGSAMATYQAMIALEAVQKLRTEKKWIFDFK</sequence>
<keyword evidence="5" id="KW-1185">Reference proteome</keyword>
<protein>
    <recommendedName>
        <fullName evidence="3">Prenyltransferase alpha-alpha toroid domain-containing protein</fullName>
    </recommendedName>
</protein>
<dbReference type="PROSITE" id="PS51257">
    <property type="entry name" value="PROKAR_LIPOPROTEIN"/>
    <property type="match status" value="1"/>
</dbReference>
<evidence type="ECO:0000256" key="2">
    <source>
        <dbReference type="SAM" id="SignalP"/>
    </source>
</evidence>
<accession>A0ABR7EVM2</accession>
<evidence type="ECO:0000313" key="5">
    <source>
        <dbReference type="Proteomes" id="UP000647235"/>
    </source>
</evidence>
<proteinExistence type="predicted"/>
<feature type="signal peptide" evidence="2">
    <location>
        <begin position="1"/>
        <end position="25"/>
    </location>
</feature>
<dbReference type="Gene3D" id="1.50.10.20">
    <property type="match status" value="1"/>
</dbReference>
<name>A0ABR7EVM2_9FIRM</name>
<keyword evidence="1" id="KW-0677">Repeat</keyword>
<dbReference type="InterPro" id="IPR001330">
    <property type="entry name" value="Prenyltrans"/>
</dbReference>
<organism evidence="4 5">
    <name type="scientific">Dorea hominis</name>
    <dbReference type="NCBI Taxonomy" id="2763040"/>
    <lineage>
        <taxon>Bacteria</taxon>
        <taxon>Bacillati</taxon>
        <taxon>Bacillota</taxon>
        <taxon>Clostridia</taxon>
        <taxon>Lachnospirales</taxon>
        <taxon>Lachnospiraceae</taxon>
        <taxon>Dorea</taxon>
    </lineage>
</organism>
<dbReference type="Pfam" id="PF00432">
    <property type="entry name" value="Prenyltrans"/>
    <property type="match status" value="1"/>
</dbReference>
<evidence type="ECO:0000259" key="3">
    <source>
        <dbReference type="Pfam" id="PF00432"/>
    </source>
</evidence>
<evidence type="ECO:0000256" key="1">
    <source>
        <dbReference type="ARBA" id="ARBA00022737"/>
    </source>
</evidence>
<dbReference type="SUPFAM" id="SSF48239">
    <property type="entry name" value="Terpenoid cyclases/Protein prenyltransferases"/>
    <property type="match status" value="1"/>
</dbReference>
<dbReference type="InterPro" id="IPR008930">
    <property type="entry name" value="Terpenoid_cyclase/PrenylTrfase"/>
</dbReference>
<dbReference type="Proteomes" id="UP000647235">
    <property type="component" value="Unassembled WGS sequence"/>
</dbReference>
<dbReference type="EMBL" id="JACOOY010000010">
    <property type="protein sequence ID" value="MBC5665369.1"/>
    <property type="molecule type" value="Genomic_DNA"/>
</dbReference>
<comment type="caution">
    <text evidence="4">The sequence shown here is derived from an EMBL/GenBank/DDBJ whole genome shotgun (WGS) entry which is preliminary data.</text>
</comment>